<feature type="coiled-coil region" evidence="4">
    <location>
        <begin position="181"/>
        <end position="215"/>
    </location>
</feature>
<proteinExistence type="predicted"/>
<keyword evidence="1" id="KW-0805">Transcription regulation</keyword>
<dbReference type="Pfam" id="PF00170">
    <property type="entry name" value="bZIP_1"/>
    <property type="match status" value="1"/>
</dbReference>
<evidence type="ECO:0000256" key="1">
    <source>
        <dbReference type="ARBA" id="ARBA00023015"/>
    </source>
</evidence>
<accession>A0AAV2H6Y3</accession>
<dbReference type="CDD" id="cd14686">
    <property type="entry name" value="bZIP"/>
    <property type="match status" value="1"/>
</dbReference>
<comment type="caution">
    <text evidence="6">The sequence shown here is derived from an EMBL/GenBank/DDBJ whole genome shotgun (WGS) entry which is preliminary data.</text>
</comment>
<gene>
    <name evidence="6" type="ORF">GSLYS_00003585001</name>
</gene>
<dbReference type="SUPFAM" id="SSF57959">
    <property type="entry name" value="Leucine zipper domain"/>
    <property type="match status" value="1"/>
</dbReference>
<dbReference type="InterPro" id="IPR046347">
    <property type="entry name" value="bZIP_sf"/>
</dbReference>
<dbReference type="AlphaFoldDB" id="A0AAV2H6Y3"/>
<dbReference type="PROSITE" id="PS00036">
    <property type="entry name" value="BZIP_BASIC"/>
    <property type="match status" value="1"/>
</dbReference>
<dbReference type="Gene3D" id="1.20.5.170">
    <property type="match status" value="1"/>
</dbReference>
<evidence type="ECO:0000256" key="3">
    <source>
        <dbReference type="ARBA" id="ARBA00023163"/>
    </source>
</evidence>
<dbReference type="Proteomes" id="UP001497497">
    <property type="component" value="Unassembled WGS sequence"/>
</dbReference>
<dbReference type="GO" id="GO:0000981">
    <property type="term" value="F:DNA-binding transcription factor activity, RNA polymerase II-specific"/>
    <property type="evidence" value="ECO:0007669"/>
    <property type="project" value="TreeGrafter"/>
</dbReference>
<sequence>MAASSTTPASVNGQILAPDTQVFTDNFLMPSADNVAGMYPYEHYYTQSNGDINNNTIGGPSVYQCEDDLSRLGSTDENDDVFREDTGKFMAQTGYGSESLDLVSAAYEAVKSRRLTPLLKHELKFLIQSRRMSQGMDEMAVQFDTPSSGQLSCEERERIERRRQQNRMAARRFRQKRKSSEESLVQTIELLQKTNRELSQRAQQLRNERQALTNFVAEHLAVCPCLGPFLLENLTVDCVP</sequence>
<dbReference type="InterPro" id="IPR000837">
    <property type="entry name" value="AP-1"/>
</dbReference>
<dbReference type="GO" id="GO:0005634">
    <property type="term" value="C:nucleus"/>
    <property type="evidence" value="ECO:0007669"/>
    <property type="project" value="TreeGrafter"/>
</dbReference>
<evidence type="ECO:0000256" key="4">
    <source>
        <dbReference type="SAM" id="Coils"/>
    </source>
</evidence>
<dbReference type="InterPro" id="IPR004827">
    <property type="entry name" value="bZIP"/>
</dbReference>
<keyword evidence="2" id="KW-0238">DNA-binding</keyword>
<dbReference type="GO" id="GO:0000978">
    <property type="term" value="F:RNA polymerase II cis-regulatory region sequence-specific DNA binding"/>
    <property type="evidence" value="ECO:0007669"/>
    <property type="project" value="TreeGrafter"/>
</dbReference>
<keyword evidence="7" id="KW-1185">Reference proteome</keyword>
<keyword evidence="3" id="KW-0804">Transcription</keyword>
<evidence type="ECO:0000313" key="7">
    <source>
        <dbReference type="Proteomes" id="UP001497497"/>
    </source>
</evidence>
<name>A0AAV2H6Y3_LYMST</name>
<evidence type="ECO:0000256" key="2">
    <source>
        <dbReference type="ARBA" id="ARBA00023125"/>
    </source>
</evidence>
<evidence type="ECO:0000313" key="6">
    <source>
        <dbReference type="EMBL" id="CAL1529430.1"/>
    </source>
</evidence>
<keyword evidence="4" id="KW-0175">Coiled coil</keyword>
<reference evidence="6 7" key="1">
    <citation type="submission" date="2024-04" db="EMBL/GenBank/DDBJ databases">
        <authorList>
            <consortium name="Genoscope - CEA"/>
            <person name="William W."/>
        </authorList>
    </citation>
    <scope>NUCLEOTIDE SEQUENCE [LARGE SCALE GENOMIC DNA]</scope>
</reference>
<dbReference type="PANTHER" id="PTHR23351">
    <property type="entry name" value="FOS TRANSCRIPTION FACTOR-RELATED"/>
    <property type="match status" value="1"/>
</dbReference>
<organism evidence="6 7">
    <name type="scientific">Lymnaea stagnalis</name>
    <name type="common">Great pond snail</name>
    <name type="synonym">Helix stagnalis</name>
    <dbReference type="NCBI Taxonomy" id="6523"/>
    <lineage>
        <taxon>Eukaryota</taxon>
        <taxon>Metazoa</taxon>
        <taxon>Spiralia</taxon>
        <taxon>Lophotrochozoa</taxon>
        <taxon>Mollusca</taxon>
        <taxon>Gastropoda</taxon>
        <taxon>Heterobranchia</taxon>
        <taxon>Euthyneura</taxon>
        <taxon>Panpulmonata</taxon>
        <taxon>Hygrophila</taxon>
        <taxon>Lymnaeoidea</taxon>
        <taxon>Lymnaeidae</taxon>
        <taxon>Lymnaea</taxon>
    </lineage>
</organism>
<evidence type="ECO:0000259" key="5">
    <source>
        <dbReference type="PROSITE" id="PS50217"/>
    </source>
</evidence>
<dbReference type="EMBL" id="CAXITT010000048">
    <property type="protein sequence ID" value="CAL1529430.1"/>
    <property type="molecule type" value="Genomic_DNA"/>
</dbReference>
<protein>
    <recommendedName>
        <fullName evidence="5">BZIP domain-containing protein</fullName>
    </recommendedName>
</protein>
<feature type="domain" description="BZIP" evidence="5">
    <location>
        <begin position="156"/>
        <end position="219"/>
    </location>
</feature>
<dbReference type="PROSITE" id="PS50217">
    <property type="entry name" value="BZIP"/>
    <property type="match status" value="1"/>
</dbReference>
<dbReference type="SMART" id="SM00338">
    <property type="entry name" value="BRLZ"/>
    <property type="match status" value="1"/>
</dbReference>
<dbReference type="PANTHER" id="PTHR23351:SF24">
    <property type="entry name" value="ACTIVATING TRANSCRIPTION FACTOR 3-RELATED"/>
    <property type="match status" value="1"/>
</dbReference>